<dbReference type="STRING" id="498761.HM1_2812"/>
<keyword evidence="2" id="KW-0378">Hydrolase</keyword>
<evidence type="ECO:0000313" key="5">
    <source>
        <dbReference type="Proteomes" id="UP000008550"/>
    </source>
</evidence>
<keyword evidence="1 4" id="KW-0645">Protease</keyword>
<dbReference type="OrthoDB" id="9758917at2"/>
<reference evidence="4 5" key="1">
    <citation type="journal article" date="2008" name="J. Bacteriol.">
        <title>The genome of Heliobacterium modesticaldum, a phototrophic representative of the Firmicutes containing the simplest photosynthetic apparatus.</title>
        <authorList>
            <person name="Sattley W.M."/>
            <person name="Madigan M.T."/>
            <person name="Swingley W.D."/>
            <person name="Cheung P.C."/>
            <person name="Clocksin K.M."/>
            <person name="Conrad A.L."/>
            <person name="Dejesa L.C."/>
            <person name="Honchak B.M."/>
            <person name="Jung D.O."/>
            <person name="Karbach L.E."/>
            <person name="Kurdoglu A."/>
            <person name="Lahiri S."/>
            <person name="Mastrian S.D."/>
            <person name="Page L.E."/>
            <person name="Taylor H.L."/>
            <person name="Wang Z.T."/>
            <person name="Raymond J."/>
            <person name="Chen M."/>
            <person name="Blankenship R.E."/>
            <person name="Touchman J.W."/>
        </authorList>
    </citation>
    <scope>NUCLEOTIDE SEQUENCE [LARGE SCALE GENOMIC DNA]</scope>
    <source>
        <strain evidence="5">ATCC 51547 / Ice1</strain>
    </source>
</reference>
<dbReference type="GO" id="GO:0004252">
    <property type="term" value="F:serine-type endopeptidase activity"/>
    <property type="evidence" value="ECO:0007669"/>
    <property type="project" value="InterPro"/>
</dbReference>
<evidence type="ECO:0000256" key="2">
    <source>
        <dbReference type="ARBA" id="ARBA00022801"/>
    </source>
</evidence>
<dbReference type="Proteomes" id="UP000008550">
    <property type="component" value="Chromosome"/>
</dbReference>
<dbReference type="SUPFAM" id="SSF50494">
    <property type="entry name" value="Trypsin-like serine proteases"/>
    <property type="match status" value="1"/>
</dbReference>
<dbReference type="PANTHER" id="PTHR43343:SF3">
    <property type="entry name" value="PROTEASE DO-LIKE 8, CHLOROPLASTIC"/>
    <property type="match status" value="1"/>
</dbReference>
<dbReference type="SMART" id="SM00228">
    <property type="entry name" value="PDZ"/>
    <property type="match status" value="1"/>
</dbReference>
<dbReference type="SUPFAM" id="SSF50156">
    <property type="entry name" value="PDZ domain-like"/>
    <property type="match status" value="1"/>
</dbReference>
<dbReference type="Gene3D" id="2.40.10.120">
    <property type="match status" value="1"/>
</dbReference>
<dbReference type="PROSITE" id="PS50106">
    <property type="entry name" value="PDZ"/>
    <property type="match status" value="1"/>
</dbReference>
<dbReference type="Gene3D" id="2.30.42.10">
    <property type="match status" value="1"/>
</dbReference>
<name>B0TCF3_HELMI</name>
<protein>
    <submittedName>
        <fullName evidence="4">Serine protease do, putative</fullName>
    </submittedName>
</protein>
<dbReference type="InterPro" id="IPR036034">
    <property type="entry name" value="PDZ_sf"/>
</dbReference>
<dbReference type="Pfam" id="PF13180">
    <property type="entry name" value="PDZ_2"/>
    <property type="match status" value="1"/>
</dbReference>
<keyword evidence="5" id="KW-1185">Reference proteome</keyword>
<dbReference type="PRINTS" id="PR00834">
    <property type="entry name" value="PROTEASES2C"/>
</dbReference>
<dbReference type="EMBL" id="CP000930">
    <property type="protein sequence ID" value="ABZ85341.1"/>
    <property type="molecule type" value="Genomic_DNA"/>
</dbReference>
<feature type="domain" description="PDZ" evidence="3">
    <location>
        <begin position="260"/>
        <end position="334"/>
    </location>
</feature>
<dbReference type="Pfam" id="PF13365">
    <property type="entry name" value="Trypsin_2"/>
    <property type="match status" value="1"/>
</dbReference>
<proteinExistence type="predicted"/>
<dbReference type="HOGENOM" id="CLU_020120_0_2_9"/>
<organism evidence="4 5">
    <name type="scientific">Heliobacterium modesticaldum (strain ATCC 51547 / Ice1)</name>
    <dbReference type="NCBI Taxonomy" id="498761"/>
    <lineage>
        <taxon>Bacteria</taxon>
        <taxon>Bacillati</taxon>
        <taxon>Bacillota</taxon>
        <taxon>Clostridia</taxon>
        <taxon>Eubacteriales</taxon>
        <taxon>Heliobacteriaceae</taxon>
        <taxon>Heliomicrobium</taxon>
    </lineage>
</organism>
<dbReference type="InterPro" id="IPR051201">
    <property type="entry name" value="Chloro_Bact_Ser_Proteases"/>
</dbReference>
<dbReference type="InterPro" id="IPR001940">
    <property type="entry name" value="Peptidase_S1C"/>
</dbReference>
<evidence type="ECO:0000313" key="4">
    <source>
        <dbReference type="EMBL" id="ABZ85341.1"/>
    </source>
</evidence>
<accession>B0TCF3</accession>
<dbReference type="GO" id="GO:0006508">
    <property type="term" value="P:proteolysis"/>
    <property type="evidence" value="ECO:0007669"/>
    <property type="project" value="UniProtKB-KW"/>
</dbReference>
<evidence type="ECO:0000256" key="1">
    <source>
        <dbReference type="ARBA" id="ARBA00022670"/>
    </source>
</evidence>
<dbReference type="InterPro" id="IPR009003">
    <property type="entry name" value="Peptidase_S1_PA"/>
</dbReference>
<gene>
    <name evidence="4" type="ORF">HM1_2812</name>
</gene>
<dbReference type="eggNOG" id="COG0265">
    <property type="taxonomic scope" value="Bacteria"/>
</dbReference>
<dbReference type="KEGG" id="hmo:HM1_2812"/>
<evidence type="ECO:0000259" key="3">
    <source>
        <dbReference type="PROSITE" id="PS50106"/>
    </source>
</evidence>
<dbReference type="PANTHER" id="PTHR43343">
    <property type="entry name" value="PEPTIDASE S12"/>
    <property type="match status" value="1"/>
</dbReference>
<dbReference type="AlphaFoldDB" id="B0TCF3"/>
<dbReference type="RefSeq" id="WP_012283823.1">
    <property type="nucleotide sequence ID" value="NC_010337.2"/>
</dbReference>
<dbReference type="InterPro" id="IPR001478">
    <property type="entry name" value="PDZ"/>
</dbReference>
<sequence length="348" mass="36862">MRRRQICTIVLSFLFIALLGGFLPAGGTGLTSAWAFESPYPGIFDWPVPRIAKSAGPAIVSITNLGESFSEKMMEQSSGSGVIIDAEKGYIVTNNHVVEGAQALQVGLADGRALQGRIVGRDARSDLAVIKIDADNLTAVPMGNSDSLEVGELVVAIGNPLGKEFVRTVTHGIVSALDRTLEVDDVRLKVIQTDAAINPGNSGGGLFNRRGELIGINSAKIGLMGVEGMGFAIPVNVAKPIVQQLIAQGYVARPWLGVEGVFITKVASLYYELPQGFYIRKVTFGSPAAAAGLRRGDIIQALDGNSFSSAREFSNLIAAHAVGDKISLTVFRMGQQITLEAVLTQLPR</sequence>